<dbReference type="STRING" id="1073090.A0A1L9SAH7"/>
<dbReference type="SUPFAM" id="SSF57756">
    <property type="entry name" value="Retrovirus zinc finger-like domains"/>
    <property type="match status" value="2"/>
</dbReference>
<evidence type="ECO:0000313" key="3">
    <source>
        <dbReference type="EMBL" id="OJJ44195.1"/>
    </source>
</evidence>
<feature type="domain" description="CCHC-type" evidence="2">
    <location>
        <begin position="69"/>
        <end position="84"/>
    </location>
</feature>
<dbReference type="GeneID" id="34611558"/>
<sequence length="151" mass="16308">MDYQSGGRGCYNCEFFARDACILRRCLSPENKGLRIINYRLVTAPRRELPLGQGHVSRDCTGAPKEKSCYRCGGVGHISRECPQAGDSYTGGAPGGQECYKCGQSLSSELTETVIGGEVGHVSRDCPTEAKGERVCYKCKQPGHVQAACPN</sequence>
<dbReference type="PANTHER" id="PTHR23002">
    <property type="entry name" value="ZINC FINGER CCHC DOMAIN CONTAINING PROTEIN"/>
    <property type="match status" value="1"/>
</dbReference>
<accession>A0A1L9SAH7</accession>
<dbReference type="EMBL" id="KV878349">
    <property type="protein sequence ID" value="OJJ44195.1"/>
    <property type="molecule type" value="Genomic_DNA"/>
</dbReference>
<dbReference type="GO" id="GO:0003676">
    <property type="term" value="F:nucleic acid binding"/>
    <property type="evidence" value="ECO:0007669"/>
    <property type="project" value="InterPro"/>
</dbReference>
<dbReference type="Pfam" id="PF00098">
    <property type="entry name" value="zf-CCHC"/>
    <property type="match status" value="3"/>
</dbReference>
<name>A0A1L9SAH7_9EURO</name>
<dbReference type="Gene3D" id="4.10.60.10">
    <property type="entry name" value="Zinc finger, CCHC-type"/>
    <property type="match status" value="2"/>
</dbReference>
<evidence type="ECO:0000259" key="2">
    <source>
        <dbReference type="PROSITE" id="PS50158"/>
    </source>
</evidence>
<dbReference type="PROSITE" id="PS50158">
    <property type="entry name" value="ZF_CCHC"/>
    <property type="match status" value="2"/>
</dbReference>
<evidence type="ECO:0000256" key="1">
    <source>
        <dbReference type="PROSITE-ProRule" id="PRU00047"/>
    </source>
</evidence>
<organism evidence="3 4">
    <name type="scientific">Penicilliopsis zonata CBS 506.65</name>
    <dbReference type="NCBI Taxonomy" id="1073090"/>
    <lineage>
        <taxon>Eukaryota</taxon>
        <taxon>Fungi</taxon>
        <taxon>Dikarya</taxon>
        <taxon>Ascomycota</taxon>
        <taxon>Pezizomycotina</taxon>
        <taxon>Eurotiomycetes</taxon>
        <taxon>Eurotiomycetidae</taxon>
        <taxon>Eurotiales</taxon>
        <taxon>Aspergillaceae</taxon>
        <taxon>Penicilliopsis</taxon>
    </lineage>
</organism>
<keyword evidence="1" id="KW-0863">Zinc-finger</keyword>
<dbReference type="GO" id="GO:0008270">
    <property type="term" value="F:zinc ion binding"/>
    <property type="evidence" value="ECO:0007669"/>
    <property type="project" value="UniProtKB-KW"/>
</dbReference>
<dbReference type="InterPro" id="IPR001878">
    <property type="entry name" value="Znf_CCHC"/>
</dbReference>
<dbReference type="VEuPathDB" id="FungiDB:ASPZODRAFT_145306"/>
<dbReference type="OrthoDB" id="3863715at2759"/>
<reference evidence="4" key="1">
    <citation type="journal article" date="2017" name="Genome Biol.">
        <title>Comparative genomics reveals high biological diversity and specific adaptations in the industrially and medically important fungal genus Aspergillus.</title>
        <authorList>
            <person name="de Vries R.P."/>
            <person name="Riley R."/>
            <person name="Wiebenga A."/>
            <person name="Aguilar-Osorio G."/>
            <person name="Amillis S."/>
            <person name="Uchima C.A."/>
            <person name="Anderluh G."/>
            <person name="Asadollahi M."/>
            <person name="Askin M."/>
            <person name="Barry K."/>
            <person name="Battaglia E."/>
            <person name="Bayram O."/>
            <person name="Benocci T."/>
            <person name="Braus-Stromeyer S.A."/>
            <person name="Caldana C."/>
            <person name="Canovas D."/>
            <person name="Cerqueira G.C."/>
            <person name="Chen F."/>
            <person name="Chen W."/>
            <person name="Choi C."/>
            <person name="Clum A."/>
            <person name="Dos Santos R.A."/>
            <person name="Damasio A.R."/>
            <person name="Diallinas G."/>
            <person name="Emri T."/>
            <person name="Fekete E."/>
            <person name="Flipphi M."/>
            <person name="Freyberg S."/>
            <person name="Gallo A."/>
            <person name="Gournas C."/>
            <person name="Habgood R."/>
            <person name="Hainaut M."/>
            <person name="Harispe M.L."/>
            <person name="Henrissat B."/>
            <person name="Hilden K.S."/>
            <person name="Hope R."/>
            <person name="Hossain A."/>
            <person name="Karabika E."/>
            <person name="Karaffa L."/>
            <person name="Karanyi Z."/>
            <person name="Krasevec N."/>
            <person name="Kuo A."/>
            <person name="Kusch H."/>
            <person name="LaButti K."/>
            <person name="Lagendijk E.L."/>
            <person name="Lapidus A."/>
            <person name="Levasseur A."/>
            <person name="Lindquist E."/>
            <person name="Lipzen A."/>
            <person name="Logrieco A.F."/>
            <person name="MacCabe A."/>
            <person name="Maekelae M.R."/>
            <person name="Malavazi I."/>
            <person name="Melin P."/>
            <person name="Meyer V."/>
            <person name="Mielnichuk N."/>
            <person name="Miskei M."/>
            <person name="Molnar A.P."/>
            <person name="Mule G."/>
            <person name="Ngan C.Y."/>
            <person name="Orejas M."/>
            <person name="Orosz E."/>
            <person name="Ouedraogo J.P."/>
            <person name="Overkamp K.M."/>
            <person name="Park H.-S."/>
            <person name="Perrone G."/>
            <person name="Piumi F."/>
            <person name="Punt P.J."/>
            <person name="Ram A.F."/>
            <person name="Ramon A."/>
            <person name="Rauscher S."/>
            <person name="Record E."/>
            <person name="Riano-Pachon D.M."/>
            <person name="Robert V."/>
            <person name="Roehrig J."/>
            <person name="Ruller R."/>
            <person name="Salamov A."/>
            <person name="Salih N.S."/>
            <person name="Samson R.A."/>
            <person name="Sandor E."/>
            <person name="Sanguinetti M."/>
            <person name="Schuetze T."/>
            <person name="Sepcic K."/>
            <person name="Shelest E."/>
            <person name="Sherlock G."/>
            <person name="Sophianopoulou V."/>
            <person name="Squina F.M."/>
            <person name="Sun H."/>
            <person name="Susca A."/>
            <person name="Todd R.B."/>
            <person name="Tsang A."/>
            <person name="Unkles S.E."/>
            <person name="van de Wiele N."/>
            <person name="van Rossen-Uffink D."/>
            <person name="Oliveira J.V."/>
            <person name="Vesth T.C."/>
            <person name="Visser J."/>
            <person name="Yu J.-H."/>
            <person name="Zhou M."/>
            <person name="Andersen M.R."/>
            <person name="Archer D.B."/>
            <person name="Baker S.E."/>
            <person name="Benoit I."/>
            <person name="Brakhage A.A."/>
            <person name="Braus G.H."/>
            <person name="Fischer R."/>
            <person name="Frisvad J.C."/>
            <person name="Goldman G.H."/>
            <person name="Houbraken J."/>
            <person name="Oakley B."/>
            <person name="Pocsi I."/>
            <person name="Scazzocchio C."/>
            <person name="Seiboth B."/>
            <person name="vanKuyk P.A."/>
            <person name="Wortman J."/>
            <person name="Dyer P.S."/>
            <person name="Grigoriev I.V."/>
        </authorList>
    </citation>
    <scope>NUCLEOTIDE SEQUENCE [LARGE SCALE GENOMIC DNA]</scope>
    <source>
        <strain evidence="4">CBS 506.65</strain>
    </source>
</reference>
<dbReference type="SMART" id="SM00343">
    <property type="entry name" value="ZnF_C2HC"/>
    <property type="match status" value="3"/>
</dbReference>
<dbReference type="InterPro" id="IPR036875">
    <property type="entry name" value="Znf_CCHC_sf"/>
</dbReference>
<proteinExistence type="predicted"/>
<gene>
    <name evidence="3" type="ORF">ASPZODRAFT_145306</name>
</gene>
<dbReference type="RefSeq" id="XP_022578705.1">
    <property type="nucleotide sequence ID" value="XM_022725093.1"/>
</dbReference>
<keyword evidence="4" id="KW-1185">Reference proteome</keyword>
<protein>
    <recommendedName>
        <fullName evidence="2">CCHC-type domain-containing protein</fullName>
    </recommendedName>
</protein>
<dbReference type="Proteomes" id="UP000184188">
    <property type="component" value="Unassembled WGS sequence"/>
</dbReference>
<dbReference type="InterPro" id="IPR051714">
    <property type="entry name" value="Znf_CCHC_NABP"/>
</dbReference>
<dbReference type="AlphaFoldDB" id="A0A1L9SAH7"/>
<evidence type="ECO:0000313" key="4">
    <source>
        <dbReference type="Proteomes" id="UP000184188"/>
    </source>
</evidence>
<feature type="domain" description="CCHC-type" evidence="2">
    <location>
        <begin position="136"/>
        <end position="151"/>
    </location>
</feature>
<keyword evidence="1" id="KW-0479">Metal-binding</keyword>
<keyword evidence="1" id="KW-0862">Zinc</keyword>